<comment type="caution">
    <text evidence="1">The sequence shown here is derived from an EMBL/GenBank/DDBJ whole genome shotgun (WGS) entry which is preliminary data.</text>
</comment>
<keyword evidence="2" id="KW-1185">Reference proteome</keyword>
<protein>
    <submittedName>
        <fullName evidence="1">Uncharacterized protein</fullName>
    </submittedName>
</protein>
<dbReference type="Proteomes" id="UP001057402">
    <property type="component" value="Chromosome 4"/>
</dbReference>
<gene>
    <name evidence="1" type="ORF">MLD38_010902</name>
</gene>
<sequence length="111" mass="11686">MARAIMTWSVTGNTQFLSDAPVSRSGESQVLSGSRFLGFSSELTGRRGFGGFALKVGRFVALASVATAEKPSKLPEIVLQPIRETSCTVKLPGSKSLSNRVLLLAALSEVG</sequence>
<dbReference type="EMBL" id="CM042883">
    <property type="protein sequence ID" value="KAI4372703.1"/>
    <property type="molecule type" value="Genomic_DNA"/>
</dbReference>
<evidence type="ECO:0000313" key="1">
    <source>
        <dbReference type="EMBL" id="KAI4372703.1"/>
    </source>
</evidence>
<reference evidence="2" key="1">
    <citation type="journal article" date="2023" name="Front. Plant Sci.">
        <title>Chromosomal-level genome assembly of Melastoma candidum provides insights into trichome evolution.</title>
        <authorList>
            <person name="Zhong Y."/>
            <person name="Wu W."/>
            <person name="Sun C."/>
            <person name="Zou P."/>
            <person name="Liu Y."/>
            <person name="Dai S."/>
            <person name="Zhou R."/>
        </authorList>
    </citation>
    <scope>NUCLEOTIDE SEQUENCE [LARGE SCALE GENOMIC DNA]</scope>
</reference>
<name>A0ACB9R1C3_9MYRT</name>
<organism evidence="1 2">
    <name type="scientific">Melastoma candidum</name>
    <dbReference type="NCBI Taxonomy" id="119954"/>
    <lineage>
        <taxon>Eukaryota</taxon>
        <taxon>Viridiplantae</taxon>
        <taxon>Streptophyta</taxon>
        <taxon>Embryophyta</taxon>
        <taxon>Tracheophyta</taxon>
        <taxon>Spermatophyta</taxon>
        <taxon>Magnoliopsida</taxon>
        <taxon>eudicotyledons</taxon>
        <taxon>Gunneridae</taxon>
        <taxon>Pentapetalae</taxon>
        <taxon>rosids</taxon>
        <taxon>malvids</taxon>
        <taxon>Myrtales</taxon>
        <taxon>Melastomataceae</taxon>
        <taxon>Melastomatoideae</taxon>
        <taxon>Melastomateae</taxon>
        <taxon>Melastoma</taxon>
    </lineage>
</organism>
<proteinExistence type="predicted"/>
<accession>A0ACB9R1C3</accession>
<evidence type="ECO:0000313" key="2">
    <source>
        <dbReference type="Proteomes" id="UP001057402"/>
    </source>
</evidence>